<dbReference type="Gene3D" id="2.40.170.20">
    <property type="entry name" value="TonB-dependent receptor, beta-barrel domain"/>
    <property type="match status" value="1"/>
</dbReference>
<dbReference type="RefSeq" id="WP_084080032.1">
    <property type="nucleotide sequence ID" value="NZ_FQUU01000009.1"/>
</dbReference>
<evidence type="ECO:0000256" key="5">
    <source>
        <dbReference type="ARBA" id="ARBA00023136"/>
    </source>
</evidence>
<keyword evidence="11" id="KW-1185">Reference proteome</keyword>
<evidence type="ECO:0000313" key="11">
    <source>
        <dbReference type="Proteomes" id="UP000184048"/>
    </source>
</evidence>
<evidence type="ECO:0000256" key="6">
    <source>
        <dbReference type="ARBA" id="ARBA00023237"/>
    </source>
</evidence>
<evidence type="ECO:0000256" key="8">
    <source>
        <dbReference type="SAM" id="SignalP"/>
    </source>
</evidence>
<evidence type="ECO:0000256" key="1">
    <source>
        <dbReference type="ARBA" id="ARBA00004571"/>
    </source>
</evidence>
<keyword evidence="5 7" id="KW-0472">Membrane</keyword>
<dbReference type="Gene3D" id="2.60.40.1120">
    <property type="entry name" value="Carboxypeptidase-like, regulatory domain"/>
    <property type="match status" value="1"/>
</dbReference>
<dbReference type="FunFam" id="2.170.130.10:FF:000008">
    <property type="entry name" value="SusC/RagA family TonB-linked outer membrane protein"/>
    <property type="match status" value="1"/>
</dbReference>
<proteinExistence type="inferred from homology"/>
<keyword evidence="3 7" id="KW-1134">Transmembrane beta strand</keyword>
<dbReference type="EMBL" id="FQUU01000009">
    <property type="protein sequence ID" value="SHF35237.1"/>
    <property type="molecule type" value="Genomic_DNA"/>
</dbReference>
<sequence>MRKLFLLCFGLFLVSMQVMAQARNISGRVTDDKGNGLANASVIVKGTNIGTSTSADGSFSLSLPSNATALVISYIGLSDREVALTNESNYSVALVPGVKTGLDEVVVVAYGTQQRRKVTGAVSKISGSAVENIPMPSVDQMLQGKIAGLQSVSPSGQPGSFQEIRIRGIGSINATSSPLFVIDGIPVNTGDFSNATNSSNLLAGINPNDIESISVLKDASSASIYGSRAANGVILINTKKGAAGKTKIRVDGEFGKNDIAYFPDLAKPLTKDEFKELTTEGILHVGGTQADVEDILGQLGYNSTANYNWLDLVKRKGQQQQVNLSASGGDAKTQFFVSGGYFKQLSEIIGSSFKRYSFNTSLKHQVSKRLTIGSNLNLSSFNQEGESESSNFRNPIIAGMALLPTLEAYNADGTPNYDPAIFNQIFNPLAIRKYDRLHNQTSKLLGSVNGEFKILDNLKISSRYGIDYSNIEENAYYNPFFGDYSTNDPATTGLFFNSYNRLFNWVWTNLADYSFRTLRDKLDVHVTGGYEAQKSQLLTQNGSGNGFPLTTSIKYPSPVTPLTPVFAGSDYSFVSWLSKADVSFLNKYTISGSLRRDGSSRFGANSRYGTFWSVGAAWNIDQEAFMDGVDVISLLKLRGSYGVNGNAGIGNYNWRATYSFTGTYNSLPASFPNNVGNPDLTWEQNKPLDIGIEIGLLKNRISIEADYYKRKTDQLLLNEPLSPTSGFTSFNNNVGAMENKGYEVTLNATPVKTKDFTWSLSLNGSWNKNKVTRLREGQTEIRSLPYIIRVGEDVQSIFTRLWAGADPQTGDPLWYTNESKNETTSDFSKANRTIIGSASPKGFGGFNTTLSYKFISLDAQLNYQYGNLLYDQWGFLFTGDGAFASLNHNRKQLQRWQKPGDITDVPRYDFFNSTTSNAASSRYFYKGDFIRLRNLTLRFDLPASIAEKLMLSQFSLYVRGTNLWTKTFDKNITMDPEQGINGANDLQFFIPKSFTVGVNIQL</sequence>
<dbReference type="GO" id="GO:0009279">
    <property type="term" value="C:cell outer membrane"/>
    <property type="evidence" value="ECO:0007669"/>
    <property type="project" value="UniProtKB-SubCell"/>
</dbReference>
<comment type="similarity">
    <text evidence="7">Belongs to the TonB-dependent receptor family.</text>
</comment>
<evidence type="ECO:0000256" key="7">
    <source>
        <dbReference type="PROSITE-ProRule" id="PRU01360"/>
    </source>
</evidence>
<feature type="chain" id="PRO_5012567399" evidence="8">
    <location>
        <begin position="21"/>
        <end position="1002"/>
    </location>
</feature>
<dbReference type="PROSITE" id="PS52016">
    <property type="entry name" value="TONB_DEPENDENT_REC_3"/>
    <property type="match status" value="1"/>
</dbReference>
<dbReference type="InterPro" id="IPR023997">
    <property type="entry name" value="TonB-dep_OMP_SusC/RagA_CS"/>
</dbReference>
<evidence type="ECO:0000256" key="2">
    <source>
        <dbReference type="ARBA" id="ARBA00022448"/>
    </source>
</evidence>
<dbReference type="InterPro" id="IPR012910">
    <property type="entry name" value="Plug_dom"/>
</dbReference>
<dbReference type="Pfam" id="PF07715">
    <property type="entry name" value="Plug"/>
    <property type="match status" value="1"/>
</dbReference>
<keyword evidence="4 7" id="KW-0812">Transmembrane</keyword>
<dbReference type="InterPro" id="IPR008969">
    <property type="entry name" value="CarboxyPept-like_regulatory"/>
</dbReference>
<evidence type="ECO:0000256" key="3">
    <source>
        <dbReference type="ARBA" id="ARBA00022452"/>
    </source>
</evidence>
<dbReference type="SUPFAM" id="SSF56935">
    <property type="entry name" value="Porins"/>
    <property type="match status" value="1"/>
</dbReference>
<dbReference type="SUPFAM" id="SSF49464">
    <property type="entry name" value="Carboxypeptidase regulatory domain-like"/>
    <property type="match status" value="1"/>
</dbReference>
<name>A0A1M5AYS7_9BACT</name>
<evidence type="ECO:0000256" key="4">
    <source>
        <dbReference type="ARBA" id="ARBA00022692"/>
    </source>
</evidence>
<accession>A0A1M5AYS7</accession>
<organism evidence="10 11">
    <name type="scientific">Flavisolibacter ginsengisoli DSM 18119</name>
    <dbReference type="NCBI Taxonomy" id="1121884"/>
    <lineage>
        <taxon>Bacteria</taxon>
        <taxon>Pseudomonadati</taxon>
        <taxon>Bacteroidota</taxon>
        <taxon>Chitinophagia</taxon>
        <taxon>Chitinophagales</taxon>
        <taxon>Chitinophagaceae</taxon>
        <taxon>Flavisolibacter</taxon>
    </lineage>
</organism>
<keyword evidence="8" id="KW-0732">Signal</keyword>
<dbReference type="InterPro" id="IPR039426">
    <property type="entry name" value="TonB-dep_rcpt-like"/>
</dbReference>
<dbReference type="NCBIfam" id="TIGR04057">
    <property type="entry name" value="SusC_RagA_signa"/>
    <property type="match status" value="1"/>
</dbReference>
<protein>
    <submittedName>
        <fullName evidence="10">TonB-linked outer membrane protein, SusC/RagA family</fullName>
    </submittedName>
</protein>
<dbReference type="Gene3D" id="2.170.130.10">
    <property type="entry name" value="TonB-dependent receptor, plug domain"/>
    <property type="match status" value="1"/>
</dbReference>
<feature type="signal peptide" evidence="8">
    <location>
        <begin position="1"/>
        <end position="20"/>
    </location>
</feature>
<dbReference type="InterPro" id="IPR036942">
    <property type="entry name" value="Beta-barrel_TonB_sf"/>
</dbReference>
<dbReference type="Proteomes" id="UP000184048">
    <property type="component" value="Unassembled WGS sequence"/>
</dbReference>
<comment type="subcellular location">
    <subcellularLocation>
        <location evidence="1 7">Cell outer membrane</location>
        <topology evidence="1 7">Multi-pass membrane protein</topology>
    </subcellularLocation>
</comment>
<gene>
    <name evidence="10" type="ORF">SAMN02745131_02405</name>
</gene>
<dbReference type="OrthoDB" id="9768177at2"/>
<dbReference type="InterPro" id="IPR037066">
    <property type="entry name" value="Plug_dom_sf"/>
</dbReference>
<dbReference type="NCBIfam" id="TIGR04056">
    <property type="entry name" value="OMP_RagA_SusC"/>
    <property type="match status" value="1"/>
</dbReference>
<keyword evidence="2 7" id="KW-0813">Transport</keyword>
<reference evidence="10 11" key="1">
    <citation type="submission" date="2016-11" db="EMBL/GenBank/DDBJ databases">
        <authorList>
            <person name="Jaros S."/>
            <person name="Januszkiewicz K."/>
            <person name="Wedrychowicz H."/>
        </authorList>
    </citation>
    <scope>NUCLEOTIDE SEQUENCE [LARGE SCALE GENOMIC DNA]</scope>
    <source>
        <strain evidence="10 11">DSM 18119</strain>
    </source>
</reference>
<evidence type="ECO:0000313" key="10">
    <source>
        <dbReference type="EMBL" id="SHF35237.1"/>
    </source>
</evidence>
<feature type="domain" description="TonB-dependent receptor plug" evidence="9">
    <location>
        <begin position="115"/>
        <end position="233"/>
    </location>
</feature>
<dbReference type="Pfam" id="PF13715">
    <property type="entry name" value="CarbopepD_reg_2"/>
    <property type="match status" value="1"/>
</dbReference>
<keyword evidence="6 7" id="KW-0998">Cell outer membrane</keyword>
<evidence type="ECO:0000259" key="9">
    <source>
        <dbReference type="Pfam" id="PF07715"/>
    </source>
</evidence>
<dbReference type="AlphaFoldDB" id="A0A1M5AYS7"/>
<dbReference type="STRING" id="1121884.SAMN02745131_02405"/>
<dbReference type="InterPro" id="IPR023996">
    <property type="entry name" value="TonB-dep_OMP_SusC/RagA"/>
</dbReference>